<dbReference type="EMBL" id="LT629688">
    <property type="protein sequence ID" value="SDE21553.1"/>
    <property type="molecule type" value="Genomic_DNA"/>
</dbReference>
<name>A0A1G7B3F1_9ACTN</name>
<organism evidence="1 2">
    <name type="scientific">Auraticoccus monumenti</name>
    <dbReference type="NCBI Taxonomy" id="675864"/>
    <lineage>
        <taxon>Bacteria</taxon>
        <taxon>Bacillati</taxon>
        <taxon>Actinomycetota</taxon>
        <taxon>Actinomycetes</taxon>
        <taxon>Propionibacteriales</taxon>
        <taxon>Propionibacteriaceae</taxon>
        <taxon>Auraticoccus</taxon>
    </lineage>
</organism>
<evidence type="ECO:0000313" key="1">
    <source>
        <dbReference type="EMBL" id="SDE21553.1"/>
    </source>
</evidence>
<keyword evidence="2" id="KW-1185">Reference proteome</keyword>
<dbReference type="NCBIfam" id="TIGR03083">
    <property type="entry name" value="maleylpyruvate isomerase family mycothiol-dependent enzyme"/>
    <property type="match status" value="1"/>
</dbReference>
<dbReference type="OrthoDB" id="3268903at2"/>
<reference evidence="1 2" key="1">
    <citation type="submission" date="2016-10" db="EMBL/GenBank/DDBJ databases">
        <authorList>
            <person name="de Groot N.N."/>
        </authorList>
    </citation>
    <scope>NUCLEOTIDE SEQUENCE [LARGE SCALE GENOMIC DNA]</scope>
    <source>
        <strain evidence="1 2">MON 2.2</strain>
    </source>
</reference>
<dbReference type="STRING" id="675864.SAMN04489747_2828"/>
<dbReference type="RefSeq" id="WP_090594437.1">
    <property type="nucleotide sequence ID" value="NZ_LT629688.1"/>
</dbReference>
<sequence length="213" mass="23461">MNLAQSERAGLCDLLDAVGPDAPTLCGDWTSHDLAAHLWVRETDPLGAPGIVAKPLAGLTEKRMNETKERWPFAELVDKIRRGPSRFSVFALPGVDEPANATEFYIHHEDVRRAGEAPLGPRDLDAETEDWVWRRLKLLGRAFFRRAPVGVVLERPEGPGEPLRVAAGEQTVTLVGRPTELLLYAYGRGRVADVTTIGDDEAVEKLRGSDFSL</sequence>
<dbReference type="SUPFAM" id="SSF109854">
    <property type="entry name" value="DinB/YfiT-like putative metalloenzymes"/>
    <property type="match status" value="1"/>
</dbReference>
<accession>A0A1G7B3F1</accession>
<dbReference type="InterPro" id="IPR017517">
    <property type="entry name" value="Maleyloyr_isom"/>
</dbReference>
<evidence type="ECO:0000313" key="2">
    <source>
        <dbReference type="Proteomes" id="UP000198546"/>
    </source>
</evidence>
<proteinExistence type="predicted"/>
<dbReference type="Proteomes" id="UP000198546">
    <property type="component" value="Chromosome i"/>
</dbReference>
<dbReference type="InterPro" id="IPR017519">
    <property type="entry name" value="CHP03085"/>
</dbReference>
<dbReference type="AlphaFoldDB" id="A0A1G7B3F1"/>
<dbReference type="InterPro" id="IPR034660">
    <property type="entry name" value="DinB/YfiT-like"/>
</dbReference>
<gene>
    <name evidence="1" type="ORF">SAMN04489747_2828</name>
</gene>
<protein>
    <submittedName>
        <fullName evidence="1">TIGR03085 family protein</fullName>
    </submittedName>
</protein>
<dbReference type="NCBIfam" id="TIGR03085">
    <property type="entry name" value="TIGR03085 family metal-binding protein"/>
    <property type="match status" value="1"/>
</dbReference>